<dbReference type="PANTHER" id="PTHR42693:SF53">
    <property type="entry name" value="ENDO-4-O-SULFATASE"/>
    <property type="match status" value="1"/>
</dbReference>
<organism evidence="7 9">
    <name type="scientific">Leyella lascolaii</name>
    <dbReference type="NCBI Taxonomy" id="1776379"/>
    <lineage>
        <taxon>Bacteria</taxon>
        <taxon>Pseudomonadati</taxon>
        <taxon>Bacteroidota</taxon>
        <taxon>Bacteroidia</taxon>
        <taxon>Bacteroidales</taxon>
        <taxon>Prevotellaceae</taxon>
        <taxon>Leyella</taxon>
    </lineage>
</organism>
<dbReference type="CDD" id="cd16025">
    <property type="entry name" value="PAS_like"/>
    <property type="match status" value="1"/>
</dbReference>
<dbReference type="Pfam" id="PF00884">
    <property type="entry name" value="Sulfatase"/>
    <property type="match status" value="1"/>
</dbReference>
<reference evidence="7" key="2">
    <citation type="submission" date="2023-08" db="EMBL/GenBank/DDBJ databases">
        <title>Identification and characterization of horizontal gene transfer across gut microbiota members of farm animals based on homology search.</title>
        <authorList>
            <person name="Schwarzerova J."/>
            <person name="Nykrynova M."/>
            <person name="Jureckova K."/>
            <person name="Cejkova D."/>
            <person name="Rychlik I."/>
        </authorList>
    </citation>
    <scope>NUCLEOTIDE SEQUENCE</scope>
    <source>
        <strain evidence="7">ET15</strain>
        <strain evidence="6">ET37</strain>
    </source>
</reference>
<dbReference type="GO" id="GO:0004553">
    <property type="term" value="F:hydrolase activity, hydrolyzing O-glycosyl compounds"/>
    <property type="evidence" value="ECO:0007669"/>
    <property type="project" value="UniProtKB-ARBA"/>
</dbReference>
<dbReference type="PANTHER" id="PTHR42693">
    <property type="entry name" value="ARYLSULFATASE FAMILY MEMBER"/>
    <property type="match status" value="1"/>
</dbReference>
<keyword evidence="8" id="KW-1185">Reference proteome</keyword>
<keyword evidence="4" id="KW-0732">Signal</keyword>
<comment type="similarity">
    <text evidence="1">Belongs to the sulfatase family.</text>
</comment>
<dbReference type="Gene3D" id="3.40.720.10">
    <property type="entry name" value="Alkaline Phosphatase, subunit A"/>
    <property type="match status" value="1"/>
</dbReference>
<dbReference type="SUPFAM" id="SSF49899">
    <property type="entry name" value="Concanavalin A-like lectins/glucanases"/>
    <property type="match status" value="1"/>
</dbReference>
<dbReference type="Proteomes" id="UP001168478">
    <property type="component" value="Unassembled WGS sequence"/>
</dbReference>
<evidence type="ECO:0000313" key="7">
    <source>
        <dbReference type="EMBL" id="MDN0024966.1"/>
    </source>
</evidence>
<dbReference type="RefSeq" id="WP_289824937.1">
    <property type="nucleotide sequence ID" value="NZ_JAUEIE010000003.1"/>
</dbReference>
<dbReference type="Pfam" id="PF13385">
    <property type="entry name" value="Laminin_G_3"/>
    <property type="match status" value="1"/>
</dbReference>
<evidence type="ECO:0000256" key="3">
    <source>
        <dbReference type="PIRSR" id="PIRSR600917-52"/>
    </source>
</evidence>
<protein>
    <submittedName>
        <fullName evidence="7">Sulfatase-like hydrolase/transferase</fullName>
    </submittedName>
</protein>
<dbReference type="InterPro" id="IPR017850">
    <property type="entry name" value="Alkaline_phosphatase_core_sf"/>
</dbReference>
<dbReference type="SUPFAM" id="SSF53649">
    <property type="entry name" value="Alkaline phosphatase-like"/>
    <property type="match status" value="1"/>
</dbReference>
<reference evidence="7" key="1">
    <citation type="submission" date="2023-06" db="EMBL/GenBank/DDBJ databases">
        <authorList>
            <person name="Zeman M."/>
            <person name="Kubasova T."/>
            <person name="Jahodarova E."/>
            <person name="Nykrynova M."/>
            <person name="Rychlik I."/>
        </authorList>
    </citation>
    <scope>NUCLEOTIDE SEQUENCE</scope>
    <source>
        <strain evidence="7">ET15</strain>
        <strain evidence="6">ET37</strain>
    </source>
</reference>
<dbReference type="InterPro" id="IPR050738">
    <property type="entry name" value="Sulfatase"/>
</dbReference>
<feature type="chain" id="PRO_5043420415" evidence="4">
    <location>
        <begin position="26"/>
        <end position="858"/>
    </location>
</feature>
<feature type="domain" description="Sulfatase N-terminal" evidence="5">
    <location>
        <begin position="30"/>
        <end position="443"/>
    </location>
</feature>
<keyword evidence="2 7" id="KW-0378">Hydrolase</keyword>
<name>A0AAW7JLJ1_9BACT</name>
<evidence type="ECO:0000313" key="8">
    <source>
        <dbReference type="Proteomes" id="UP001167831"/>
    </source>
</evidence>
<gene>
    <name evidence="6" type="ORF">QVN81_04930</name>
    <name evidence="7" type="ORF">QVN84_05465</name>
</gene>
<evidence type="ECO:0000313" key="6">
    <source>
        <dbReference type="EMBL" id="MDN0022367.1"/>
    </source>
</evidence>
<dbReference type="InterPro" id="IPR013320">
    <property type="entry name" value="ConA-like_dom_sf"/>
</dbReference>
<comment type="caution">
    <text evidence="7">The sequence shown here is derived from an EMBL/GenBank/DDBJ whole genome shotgun (WGS) entry which is preliminary data.</text>
</comment>
<comment type="PTM">
    <text evidence="3">The conversion to 3-oxoalanine (also known as C-formylglycine, FGly), of a serine or cysteine residue in prokaryotes and of a cysteine residue in eukaryotes, is critical for catalytic activity.</text>
</comment>
<dbReference type="GO" id="GO:0005975">
    <property type="term" value="P:carbohydrate metabolic process"/>
    <property type="evidence" value="ECO:0007669"/>
    <property type="project" value="UniProtKB-ARBA"/>
</dbReference>
<evidence type="ECO:0000313" key="9">
    <source>
        <dbReference type="Proteomes" id="UP001168478"/>
    </source>
</evidence>
<proteinExistence type="inferred from homology"/>
<dbReference type="FunFam" id="3.40.720.10:FF:000047">
    <property type="entry name" value="Arylsulfatase"/>
    <property type="match status" value="1"/>
</dbReference>
<dbReference type="InterPro" id="IPR000917">
    <property type="entry name" value="Sulfatase_N"/>
</dbReference>
<dbReference type="Gene3D" id="3.30.1120.10">
    <property type="match status" value="1"/>
</dbReference>
<dbReference type="EMBL" id="JAUEIF010000003">
    <property type="protein sequence ID" value="MDN0024966.1"/>
    <property type="molecule type" value="Genomic_DNA"/>
</dbReference>
<evidence type="ECO:0000256" key="4">
    <source>
        <dbReference type="SAM" id="SignalP"/>
    </source>
</evidence>
<evidence type="ECO:0000259" key="5">
    <source>
        <dbReference type="Pfam" id="PF00884"/>
    </source>
</evidence>
<evidence type="ECO:0000256" key="1">
    <source>
        <dbReference type="ARBA" id="ARBA00008779"/>
    </source>
</evidence>
<sequence>MNIRKSRQLLLSATAALPVVASAQAEDRRPNIMVIMVDDMGYSDLGCFGGEIHTPNLDGLANNGMRFTQFFNAGRSCPSRAALMTGLYAQQAGIMAMGQSLNTECVTIPEVLKTAGYHTAMTGKWHLSLTQGIGNNADQMAWLSHQNTFNNRPFAPIETYPCNRGFDEHWGTIWGVVNHFDPFSLVHNEEPIYTDAIPSDFYSTDFITDKTIDLIDDLSAKEEPFFMYVAYNAPHWPLHAKPEDIKKYDGMYDEGWDVMREKRYARMVELGLISPEQTPVSRNESGRLWENETDKEFQAANMEVHAAMIDCVDQGVGRIIQKLKETGEYDNTIIIFSSDNGASSENYGIGEFDRHDRTRDGQMVTHDSRTPGDQLSYNYLGTGWAGAINTPFRYWKAESFHGGIAAPTIVHWPAGMKSGKGSIVNEPCHFIDIMPTCIALAGAEYPSTYNGHSIKPLAAEGRSLLPLISGEGEWNGERTLFWEHENGRAVRVGNWKMTSLRNGGWQLFDLSTDYSETNNVAAEHPDKVREMKTLWNNWAKSVGLKVEEEMADTEKELLFYYPFDGDLTDKSPNNYPLSSNGHSFAEGMFGQALSLNGNAQYLDFNTTGTVNTKDTQYTICTWVYDEETAVPTSGTAENGNFFRDEILLAQKDHNGTGRILLYTRLETPQSGGDTRMFFNNFLGNRHNPASDGSFRRGVWQHVAVVCNPVDRNVTYYIDGERDLTVATNAFEACQGGFRIGGHKNNKDYWHGKIDELYFFKGLLSAEEIRSIRDNTFFSTGIDKTGAADFRVVFDNTTRTLRAHDGSTLKSVALHSSTGQEIMSVRNKSHVSLGSLPKGVYIASVAGNTGENMSLKITL</sequence>
<feature type="modified residue" description="3-oxoalanine (Ser)" evidence="3">
    <location>
        <position position="76"/>
    </location>
</feature>
<feature type="signal peptide" evidence="4">
    <location>
        <begin position="1"/>
        <end position="25"/>
    </location>
</feature>
<dbReference type="EMBL" id="JAUEIE010000003">
    <property type="protein sequence ID" value="MDN0022367.1"/>
    <property type="molecule type" value="Genomic_DNA"/>
</dbReference>
<accession>A0AAW7JLJ1</accession>
<evidence type="ECO:0000256" key="2">
    <source>
        <dbReference type="ARBA" id="ARBA00022801"/>
    </source>
</evidence>
<dbReference type="Proteomes" id="UP001167831">
    <property type="component" value="Unassembled WGS sequence"/>
</dbReference>
<dbReference type="GO" id="GO:0004065">
    <property type="term" value="F:arylsulfatase activity"/>
    <property type="evidence" value="ECO:0007669"/>
    <property type="project" value="TreeGrafter"/>
</dbReference>
<dbReference type="AlphaFoldDB" id="A0AAW7JLJ1"/>
<dbReference type="Gene3D" id="2.60.120.200">
    <property type="match status" value="1"/>
</dbReference>